<keyword evidence="3" id="KW-1185">Reference proteome</keyword>
<dbReference type="Proteomes" id="UP000282613">
    <property type="component" value="Unassembled WGS sequence"/>
</dbReference>
<dbReference type="EMBL" id="UYRS01018568">
    <property type="protein sequence ID" value="VDK37796.1"/>
    <property type="molecule type" value="Genomic_DNA"/>
</dbReference>
<evidence type="ECO:0000313" key="3">
    <source>
        <dbReference type="Proteomes" id="UP000282613"/>
    </source>
</evidence>
<proteinExistence type="predicted"/>
<dbReference type="WBParaSite" id="TASK_0000705101-mRNA-1">
    <property type="protein sequence ID" value="TASK_0000705101-mRNA-1"/>
    <property type="gene ID" value="TASK_0000705101"/>
</dbReference>
<sequence length="71" mass="8128">MDIDPRRVQGQMTSPGAHERDQRRLEGHQAGLDIDRHGAQGHMTSRGTPDRGQRRLQGQRRRPGTPEFRSM</sequence>
<reference evidence="4" key="1">
    <citation type="submission" date="2017-02" db="UniProtKB">
        <authorList>
            <consortium name="WormBaseParasite"/>
        </authorList>
    </citation>
    <scope>IDENTIFICATION</scope>
</reference>
<dbReference type="AlphaFoldDB" id="A0A0R3W9D6"/>
<reference evidence="2 3" key="2">
    <citation type="submission" date="2018-11" db="EMBL/GenBank/DDBJ databases">
        <authorList>
            <consortium name="Pathogen Informatics"/>
        </authorList>
    </citation>
    <scope>NUCLEOTIDE SEQUENCE [LARGE SCALE GENOMIC DNA]</scope>
</reference>
<name>A0A0R3W9D6_TAEAS</name>
<protein>
    <submittedName>
        <fullName evidence="2 4">Uncharacterized protein</fullName>
    </submittedName>
</protein>
<evidence type="ECO:0000313" key="2">
    <source>
        <dbReference type="EMBL" id="VDK37796.1"/>
    </source>
</evidence>
<evidence type="ECO:0000256" key="1">
    <source>
        <dbReference type="SAM" id="MobiDB-lite"/>
    </source>
</evidence>
<evidence type="ECO:0000313" key="4">
    <source>
        <dbReference type="WBParaSite" id="TASK_0000705101-mRNA-1"/>
    </source>
</evidence>
<organism evidence="4">
    <name type="scientific">Taenia asiatica</name>
    <name type="common">Asian tapeworm</name>
    <dbReference type="NCBI Taxonomy" id="60517"/>
    <lineage>
        <taxon>Eukaryota</taxon>
        <taxon>Metazoa</taxon>
        <taxon>Spiralia</taxon>
        <taxon>Lophotrochozoa</taxon>
        <taxon>Platyhelminthes</taxon>
        <taxon>Cestoda</taxon>
        <taxon>Eucestoda</taxon>
        <taxon>Cyclophyllidea</taxon>
        <taxon>Taeniidae</taxon>
        <taxon>Taenia</taxon>
    </lineage>
</organism>
<gene>
    <name evidence="2" type="ORF">TASK_LOCUS7052</name>
</gene>
<feature type="compositionally biased region" description="Basic and acidic residues" evidence="1">
    <location>
        <begin position="17"/>
        <end position="38"/>
    </location>
</feature>
<accession>A0A0R3W9D6</accession>
<feature type="region of interest" description="Disordered" evidence="1">
    <location>
        <begin position="1"/>
        <end position="71"/>
    </location>
</feature>